<dbReference type="Proteomes" id="UP000321954">
    <property type="component" value="Chromosome"/>
</dbReference>
<gene>
    <name evidence="1" type="ORF">FK178_04820</name>
</gene>
<dbReference type="OrthoDB" id="1202013at2"/>
<protein>
    <submittedName>
        <fullName evidence="1">DNA topoisomerase IV</fullName>
    </submittedName>
</protein>
<sequence length="126" mass="14839">MNRIFSLLTIILIFLFNSCYSPERDCSRFKTGTFEFETYLNGEMVKSTFVRTDSIEIDRFQDKTDTSSVRWINDCEYIVKNLKPKNRAEQQPLHIKILTTDKNSYTFEYGLVGESNKQRGTVRKVE</sequence>
<dbReference type="KEGG" id="anp:FK178_04820"/>
<reference evidence="1 2" key="1">
    <citation type="submission" date="2019-08" db="EMBL/GenBank/DDBJ databases">
        <title>Antarcticibacterium arcticum sp. nov., a bacterium isolated from marine sediment of the Canadian Beaufort Sea.</title>
        <authorList>
            <person name="Lee Y.M."/>
            <person name="Baek K."/>
            <person name="Lee D.-H."/>
            <person name="Shin S.C."/>
            <person name="Jin Y.K."/>
            <person name="Park Y."/>
        </authorList>
    </citation>
    <scope>NUCLEOTIDE SEQUENCE [LARGE SCALE GENOMIC DNA]</scope>
    <source>
        <strain evidence="1 2">PAMC 28998</strain>
    </source>
</reference>
<keyword evidence="2" id="KW-1185">Reference proteome</keyword>
<organism evidence="1 2">
    <name type="scientific">Antarcticibacterium arcticum</name>
    <dbReference type="NCBI Taxonomy" id="2585771"/>
    <lineage>
        <taxon>Bacteria</taxon>
        <taxon>Pseudomonadati</taxon>
        <taxon>Bacteroidota</taxon>
        <taxon>Flavobacteriia</taxon>
        <taxon>Flavobacteriales</taxon>
        <taxon>Flavobacteriaceae</taxon>
        <taxon>Antarcticibacterium</taxon>
    </lineage>
</organism>
<name>A0A5B8YKD8_9FLAO</name>
<dbReference type="EMBL" id="CP042476">
    <property type="protein sequence ID" value="QED37073.1"/>
    <property type="molecule type" value="Genomic_DNA"/>
</dbReference>
<dbReference type="GO" id="GO:0016853">
    <property type="term" value="F:isomerase activity"/>
    <property type="evidence" value="ECO:0007669"/>
    <property type="project" value="UniProtKB-KW"/>
</dbReference>
<evidence type="ECO:0000313" key="1">
    <source>
        <dbReference type="EMBL" id="QED37073.1"/>
    </source>
</evidence>
<dbReference type="RefSeq" id="WP_146831534.1">
    <property type="nucleotide sequence ID" value="NZ_CP042476.1"/>
</dbReference>
<dbReference type="AlphaFoldDB" id="A0A5B8YKD8"/>
<accession>A0A5B8YKD8</accession>
<evidence type="ECO:0000313" key="2">
    <source>
        <dbReference type="Proteomes" id="UP000321954"/>
    </source>
</evidence>
<keyword evidence="1" id="KW-0413">Isomerase</keyword>
<proteinExistence type="predicted"/>